<dbReference type="Gene3D" id="3.50.7.10">
    <property type="entry name" value="GroEL"/>
    <property type="match status" value="1"/>
</dbReference>
<dbReference type="FunFam" id="3.50.7.10:FF:000007">
    <property type="entry name" value="1-phosphatidylinositol 3-phosphate 5-kinase isoform X1"/>
    <property type="match status" value="1"/>
</dbReference>
<feature type="compositionally biased region" description="Polar residues" evidence="13">
    <location>
        <begin position="171"/>
        <end position="182"/>
    </location>
</feature>
<feature type="region of interest" description="Disordered" evidence="13">
    <location>
        <begin position="1649"/>
        <end position="1699"/>
    </location>
</feature>
<dbReference type="GO" id="GO:0010008">
    <property type="term" value="C:endosome membrane"/>
    <property type="evidence" value="ECO:0007669"/>
    <property type="project" value="TreeGrafter"/>
</dbReference>
<feature type="compositionally biased region" description="Polar residues" evidence="13">
    <location>
        <begin position="112"/>
        <end position="127"/>
    </location>
</feature>
<feature type="compositionally biased region" description="Acidic residues" evidence="13">
    <location>
        <begin position="445"/>
        <end position="458"/>
    </location>
</feature>
<keyword evidence="7 12" id="KW-0418">Kinase</keyword>
<dbReference type="FunFam" id="3.30.800.10:FF:000005">
    <property type="entry name" value="1-phosphatidylinositol-3-phosphate 5-kinase (Fab1)"/>
    <property type="match status" value="1"/>
</dbReference>
<dbReference type="GO" id="GO:0000329">
    <property type="term" value="C:fungal-type vacuole membrane"/>
    <property type="evidence" value="ECO:0007669"/>
    <property type="project" value="TreeGrafter"/>
</dbReference>
<dbReference type="SUPFAM" id="SSF54849">
    <property type="entry name" value="GroEL-intermediate domain like"/>
    <property type="match status" value="1"/>
</dbReference>
<dbReference type="InterPro" id="IPR000306">
    <property type="entry name" value="Znf_FYVE"/>
</dbReference>
<evidence type="ECO:0000256" key="9">
    <source>
        <dbReference type="ARBA" id="ARBA00022840"/>
    </source>
</evidence>
<keyword evidence="5 12" id="KW-0547">Nucleotide-binding</keyword>
<dbReference type="SUPFAM" id="SSF52029">
    <property type="entry name" value="GroEL apical domain-like"/>
    <property type="match status" value="1"/>
</dbReference>
<feature type="compositionally biased region" description="Acidic residues" evidence="13">
    <location>
        <begin position="934"/>
        <end position="947"/>
    </location>
</feature>
<feature type="region of interest" description="Disordered" evidence="13">
    <location>
        <begin position="1731"/>
        <end position="1909"/>
    </location>
</feature>
<dbReference type="Gene3D" id="3.30.810.10">
    <property type="entry name" value="2-Layer Sandwich"/>
    <property type="match status" value="1"/>
</dbReference>
<feature type="region of interest" description="Disordered" evidence="13">
    <location>
        <begin position="2071"/>
        <end position="2125"/>
    </location>
</feature>
<feature type="region of interest" description="Disordered" evidence="13">
    <location>
        <begin position="1495"/>
        <end position="1546"/>
    </location>
</feature>
<evidence type="ECO:0000256" key="6">
    <source>
        <dbReference type="ARBA" id="ARBA00022771"/>
    </source>
</evidence>
<feature type="region of interest" description="Disordered" evidence="13">
    <location>
        <begin position="40"/>
        <end position="62"/>
    </location>
</feature>
<gene>
    <name evidence="16" type="primary">BQ5605_C008g05348</name>
    <name evidence="16" type="ORF">BQ5605_C008G05348</name>
</gene>
<dbReference type="InterPro" id="IPR027409">
    <property type="entry name" value="GroEL-like_apical_dom_sf"/>
</dbReference>
<evidence type="ECO:0000259" key="14">
    <source>
        <dbReference type="PROSITE" id="PS50178"/>
    </source>
</evidence>
<dbReference type="InterPro" id="IPR027484">
    <property type="entry name" value="PInositol-4-P-5-kinase_N"/>
</dbReference>
<evidence type="ECO:0000259" key="15">
    <source>
        <dbReference type="PROSITE" id="PS51455"/>
    </source>
</evidence>
<dbReference type="Proteomes" id="UP000249464">
    <property type="component" value="Unassembled WGS sequence"/>
</dbReference>
<dbReference type="GO" id="GO:0046854">
    <property type="term" value="P:phosphatidylinositol phosphate biosynthetic process"/>
    <property type="evidence" value="ECO:0007669"/>
    <property type="project" value="TreeGrafter"/>
</dbReference>
<keyword evidence="8" id="KW-0862">Zinc</keyword>
<feature type="compositionally biased region" description="Polar residues" evidence="13">
    <location>
        <begin position="343"/>
        <end position="367"/>
    </location>
</feature>
<feature type="region of interest" description="Disordered" evidence="13">
    <location>
        <begin position="154"/>
        <end position="209"/>
    </location>
</feature>
<dbReference type="FunFam" id="3.30.40.10:FF:000283">
    <property type="entry name" value="1-phosphatidylinositol-3-phosphate 5-kinase (Fab1)"/>
    <property type="match status" value="1"/>
</dbReference>
<dbReference type="Pfam" id="PF00118">
    <property type="entry name" value="Cpn60_TCP1"/>
    <property type="match status" value="1"/>
</dbReference>
<feature type="domain" description="PIPK" evidence="15">
    <location>
        <begin position="2185"/>
        <end position="2510"/>
    </location>
</feature>
<organism evidence="16 17">
    <name type="scientific">Microbotryum silenes-dioicae</name>
    <dbReference type="NCBI Taxonomy" id="796604"/>
    <lineage>
        <taxon>Eukaryota</taxon>
        <taxon>Fungi</taxon>
        <taxon>Dikarya</taxon>
        <taxon>Basidiomycota</taxon>
        <taxon>Pucciniomycotina</taxon>
        <taxon>Microbotryomycetes</taxon>
        <taxon>Microbotryales</taxon>
        <taxon>Microbotryaceae</taxon>
        <taxon>Microbotryum</taxon>
    </lineage>
</organism>
<evidence type="ECO:0000256" key="12">
    <source>
        <dbReference type="PROSITE-ProRule" id="PRU00781"/>
    </source>
</evidence>
<dbReference type="FunFam" id="3.30.810.10:FF:000001">
    <property type="entry name" value="1-phosphatidylinositol 3-phosphate 5-kinase FAB1"/>
    <property type="match status" value="1"/>
</dbReference>
<feature type="domain" description="FYVE-type" evidence="14">
    <location>
        <begin position="276"/>
        <end position="336"/>
    </location>
</feature>
<dbReference type="InterPro" id="IPR011011">
    <property type="entry name" value="Znf_FYVE_PHD"/>
</dbReference>
<feature type="compositionally biased region" description="Basic and acidic residues" evidence="13">
    <location>
        <begin position="948"/>
        <end position="957"/>
    </location>
</feature>
<dbReference type="InterPro" id="IPR027410">
    <property type="entry name" value="TCP-1-like_intermed_sf"/>
</dbReference>
<evidence type="ECO:0000256" key="3">
    <source>
        <dbReference type="ARBA" id="ARBA00022679"/>
    </source>
</evidence>
<dbReference type="STRING" id="796604.A0A2X0PEW6"/>
<evidence type="ECO:0000256" key="8">
    <source>
        <dbReference type="ARBA" id="ARBA00022833"/>
    </source>
</evidence>
<protein>
    <recommendedName>
        <fullName evidence="2">1-phosphatidylinositol-3-phosphate 5-kinase</fullName>
        <ecNumber evidence="2">2.7.1.150</ecNumber>
    </recommendedName>
    <alternativeName>
        <fullName evidence="10">Type III PIP kinase</fullName>
    </alternativeName>
</protein>
<feature type="compositionally biased region" description="Low complexity" evidence="13">
    <location>
        <begin position="1495"/>
        <end position="1534"/>
    </location>
</feature>
<feature type="region of interest" description="Disordered" evidence="13">
    <location>
        <begin position="505"/>
        <end position="527"/>
    </location>
</feature>
<dbReference type="EMBL" id="FQNC01000048">
    <property type="protein sequence ID" value="SGY80283.1"/>
    <property type="molecule type" value="Genomic_DNA"/>
</dbReference>
<feature type="compositionally biased region" description="Gly residues" evidence="13">
    <location>
        <begin position="1861"/>
        <end position="1876"/>
    </location>
</feature>
<feature type="compositionally biased region" description="Polar residues" evidence="13">
    <location>
        <begin position="190"/>
        <end position="209"/>
    </location>
</feature>
<evidence type="ECO:0000313" key="16">
    <source>
        <dbReference type="EMBL" id="SGY80283.1"/>
    </source>
</evidence>
<evidence type="ECO:0000256" key="1">
    <source>
        <dbReference type="ARBA" id="ARBA00000768"/>
    </source>
</evidence>
<dbReference type="SMART" id="SM00330">
    <property type="entry name" value="PIPKc"/>
    <property type="match status" value="1"/>
</dbReference>
<dbReference type="SUPFAM" id="SSF56104">
    <property type="entry name" value="SAICAR synthase-like"/>
    <property type="match status" value="1"/>
</dbReference>
<feature type="compositionally biased region" description="Basic and acidic residues" evidence="13">
    <location>
        <begin position="1677"/>
        <end position="1694"/>
    </location>
</feature>
<dbReference type="PROSITE" id="PS50178">
    <property type="entry name" value="ZF_FYVE"/>
    <property type="match status" value="1"/>
</dbReference>
<feature type="region of interest" description="Disordered" evidence="13">
    <location>
        <begin position="566"/>
        <end position="605"/>
    </location>
</feature>
<keyword evidence="9 12" id="KW-0067">ATP-binding</keyword>
<dbReference type="InterPro" id="IPR044769">
    <property type="entry name" value="PIKfyve_PIPKc"/>
</dbReference>
<dbReference type="SUPFAM" id="SSF57903">
    <property type="entry name" value="FYVE/PHD zinc finger"/>
    <property type="match status" value="1"/>
</dbReference>
<dbReference type="InterPro" id="IPR017455">
    <property type="entry name" value="Znf_FYVE-rel"/>
</dbReference>
<feature type="region of interest" description="Disordered" evidence="13">
    <location>
        <begin position="82"/>
        <end position="138"/>
    </location>
</feature>
<dbReference type="CDD" id="cd15725">
    <property type="entry name" value="FYVE_PIKfyve_Fab1"/>
    <property type="match status" value="1"/>
</dbReference>
<dbReference type="GO" id="GO:0008270">
    <property type="term" value="F:zinc ion binding"/>
    <property type="evidence" value="ECO:0007669"/>
    <property type="project" value="UniProtKB-KW"/>
</dbReference>
<feature type="compositionally biased region" description="Polar residues" evidence="13">
    <location>
        <begin position="1763"/>
        <end position="1779"/>
    </location>
</feature>
<dbReference type="PANTHER" id="PTHR45748:SF7">
    <property type="entry name" value="1-PHOSPHATIDYLINOSITOL 3-PHOSPHATE 5-KINASE-RELATED"/>
    <property type="match status" value="1"/>
</dbReference>
<feature type="compositionally biased region" description="Low complexity" evidence="13">
    <location>
        <begin position="1818"/>
        <end position="1828"/>
    </location>
</feature>
<proteinExistence type="predicted"/>
<evidence type="ECO:0000256" key="4">
    <source>
        <dbReference type="ARBA" id="ARBA00022723"/>
    </source>
</evidence>
<feature type="compositionally biased region" description="Basic and acidic residues" evidence="13">
    <location>
        <begin position="1842"/>
        <end position="1854"/>
    </location>
</feature>
<evidence type="ECO:0000256" key="11">
    <source>
        <dbReference type="PROSITE-ProRule" id="PRU00091"/>
    </source>
</evidence>
<feature type="region of interest" description="Disordered" evidence="13">
    <location>
        <begin position="1955"/>
        <end position="2004"/>
    </location>
</feature>
<keyword evidence="3 12" id="KW-0808">Transferase</keyword>
<evidence type="ECO:0000256" key="7">
    <source>
        <dbReference type="ARBA" id="ARBA00022777"/>
    </source>
</evidence>
<dbReference type="Pfam" id="PF01504">
    <property type="entry name" value="PIP5K"/>
    <property type="match status" value="1"/>
</dbReference>
<feature type="compositionally biased region" description="Low complexity" evidence="13">
    <location>
        <begin position="1785"/>
        <end position="1802"/>
    </location>
</feature>
<dbReference type="Gene3D" id="3.30.40.10">
    <property type="entry name" value="Zinc/RING finger domain, C3HC4 (zinc finger)"/>
    <property type="match status" value="1"/>
</dbReference>
<feature type="region of interest" description="Disordered" evidence="13">
    <location>
        <begin position="934"/>
        <end position="957"/>
    </location>
</feature>
<dbReference type="PROSITE" id="PS51455">
    <property type="entry name" value="PIPK"/>
    <property type="match status" value="1"/>
</dbReference>
<accession>A0A2X0PEW6</accession>
<name>A0A2X0PEW6_9BASI</name>
<dbReference type="Gene3D" id="3.30.800.10">
    <property type="entry name" value="Phosphatidylinositol Phosphate Kinase II Beta"/>
    <property type="match status" value="1"/>
</dbReference>
<feature type="compositionally biased region" description="Basic and acidic residues" evidence="13">
    <location>
        <begin position="1956"/>
        <end position="1968"/>
    </location>
</feature>
<dbReference type="PANTHER" id="PTHR45748">
    <property type="entry name" value="1-PHOSPHATIDYLINOSITOL 3-PHOSPHATE 5-KINASE-RELATED"/>
    <property type="match status" value="1"/>
</dbReference>
<feature type="compositionally biased region" description="Low complexity" evidence="13">
    <location>
        <begin position="1889"/>
        <end position="1900"/>
    </location>
</feature>
<evidence type="ECO:0000256" key="5">
    <source>
        <dbReference type="ARBA" id="ARBA00022741"/>
    </source>
</evidence>
<feature type="compositionally biased region" description="Acidic residues" evidence="13">
    <location>
        <begin position="1972"/>
        <end position="1990"/>
    </location>
</feature>
<feature type="compositionally biased region" description="Low complexity" evidence="13">
    <location>
        <begin position="381"/>
        <end position="394"/>
    </location>
</feature>
<reference evidence="16 17" key="1">
    <citation type="submission" date="2016-11" db="EMBL/GenBank/DDBJ databases">
        <authorList>
            <person name="Jaros S."/>
            <person name="Januszkiewicz K."/>
            <person name="Wedrychowicz H."/>
        </authorList>
    </citation>
    <scope>NUCLEOTIDE SEQUENCE [LARGE SCALE GENOMIC DNA]</scope>
</reference>
<keyword evidence="4" id="KW-0479">Metal-binding</keyword>
<dbReference type="InterPro" id="IPR027483">
    <property type="entry name" value="PInositol-4-P-4/5-kinase_C_sf"/>
</dbReference>
<sequence>MSISGVHGEFESFPRFIDEADPETETTLTAKLKRWIVGTSTSTSSQAGAQSSTSSSTATTIPPVASTSYSSAVGNEALRLSTSNATVASSHHHHRRNRSTGSTTFDDHDHLFQSTSSTQSNLDATSPSTPPWNAPTTSRAGTLADLLARTPSVRVTAANTETTRSAKRPVNGSNLYPTSNKTWFGGSGSTAGSNRPSSTTMVHGSSTRSSISEALGTTTLLNLSTSIPGFPLAREMADDSMSVASLSTVARPSASVAHAIRKLRGEGLSKDYWIKDESSKECFDCETVFSAFRRKHHCRICGQIFCSRCASNIISSARFGQQGYVRVCNLCLSVLEHGGDPAQRSSATESGAIQDPNSLTTTTSRPGLQNGPYLISGPLEASAQPPQSQFAASQLFPRSETPFNNPSDFDFGPRTLEAHSDTSSRPRTPYTDGGEEANEMRDTRDEEEVPDEDDEEDGDSKNPKRLISIGPFGQLLRRKTSRVVAAASMAIAPFRRSLAEDVDAPIPISAGGTTTTTTSEEERNGKAGPDAAVSLLSALGDQRATVHAVAFDPTLTTISLYSELEEHASPGEEGSVNDAAGEDEDDHESLEPITSHSRHSSHRSQFDAFRAGAARELPQLLATPTLSTAAGTFTLLDDSQFSTEPPQDIGITDAVLRHTRKMLRQMLESAKIPRPEVWEDVLVPLLVQVAQHTVPDLTGGDDLDVRNYVRIKKIPGGRPRDSEYVDGVVFTKNVLHKKMARKLDQSRVMLFSFPLEYQRIENQLVSIDPLIHQEKEYLHHLVQRVKAQRPHVVLVQKNVSGLALDYLMKEGIVVARNVKPSSIAHVARSTQSDIITSMDKLALEPRLGRCTTFRVQTFVHPLIPGARKSLMRFEGCAKNLGCTILLRGEDWETLHRIKGVVDMMVLVAYGARLEGYLLRDELLVATRDGAVEEEEEAEWVDVEEDEKEKETRGLENDKAARPTLTLLGLEREQVSKEIARSLRPFARTALSGSPFVHYPPPYPLAKLSHDDRKLTELRDLREYEETEQILVEEAASRERLSAFSSVVSLPALASEGAGEASSAGSTLGSGDAATGASAITIHVGDTIKTMAPPTVVPHDPTSILQSPEELSRMTEIDEAEARHVEDLLAWDKHLKTTRDSLDPAQHQHLVVLETLGCTQTTKLCRQPTLKSFTFYGKGDVSLGQYVERICRDAGKPCSVQGCGRPLLAHYETWVHGSYRLTIVPEAHPVALDRPELEGHIVMFGYCKICGTRTAMAPMSPESYRLSFAKYLELSFYPHRLQRTDQVCQHNGHSDHVRYIMCRSITFTISMETIELRDVVAPPRIVYIKPERQLRLRNEEYLTVLRKSTAFWDSIAHRIQSFNYDLVQADRLDDCRAAMAELLAKCEQDRRSILKVLESTYELAQSTNGTGMTSVRRALQNKAVDWEAEWTALEQRIIPTEKDVRRLTTMQLKKLFSVDDVALSPERKPTTASTFSSVSMGGMGELDEKLELANEGAEGAELESVASTVESSTETSTETSLASSTSTLSALGSGAMTSEPAHLHTPTPVTSAFVIPISNTHRRMSMTDNESDSTVCADPPLTFRMGNTHLPSPYNVRLSTLEDTSGAESENDRVQHAALPRQTRTGQNVAHLINLFAEGRLASPGVGKGKMAPDSLGLRGAVSTSPLVESPRPTLRRGVSDKSRTKGRPTLKDVLSDGDGSCESVQRLWKLHARNVAVSHLSSRSALADLKTSRIPSTSRKPALVRGHSMPKPTLEQPRKPFSSKRSPQNSRPTSPQQAIFPNRLTSSPTTSRAPSRSGSRPGQITPGLSRRVSDDLPSSSATGSRSSSVRPMGSTRSSYKGKGKDAASKDDSSETGRSSARGGGGEVGKGSRGIGFGVSRPTTSSINKTATPTGSGASTARRVISTGRHVARIRSHFDRLSRENDQEREKRFGFKKARPVGNVRSTIEVFHNALDAAKDSDDDEHHSSASDGADDEDDDADDDDDAEDANPGEVVLTSAKPLPTTLQTAAQRTVPNLPPATPKMGKQLNLTSTFNELAQFDVGLPLSSMAEALVQPGLDISGMVAALEEVRSKREGSPTRGGAQLVTGKSALSSEAENATTTSITMGLSDSVPVPKMSEGESSGTERGSIIKAISSLWAYRGADFTPLEYPLASSEHLFADNPILVREDEPSSVLAFALSSKAYRGKLEEQAATVSRINDVASVHGDETLPRRAPEAPADLATVEDTLRKPEAKHFRLQFEDNSTTFFCKIFFAEQFDALRRNCACSAQYIESLARCVKWDSSGGRSKVDFLKTKDDRFIVKEISRLEMDALLRFAPAYFDYMSNAMATGRPTLLAKIFGFYRLGLKNPTTGKTMKLDVLVTENLFYDRQLEQVFDLKGSTRNRLVQVSKDRPHEVLMDENLVEISRRTPLYVREDSKRLLQRAIASDSKFLADLNVMDYSLVVGVDAKKHELVVGIVDFIRTYTWDKRIESWVKDSAFLGGGSNKPGGPTIITPKQYNTRFCEAMNGYFLLSPDPWLTDLSLGVACQTQDNEQ</sequence>
<evidence type="ECO:0000256" key="13">
    <source>
        <dbReference type="SAM" id="MobiDB-lite"/>
    </source>
</evidence>
<dbReference type="InterPro" id="IPR002498">
    <property type="entry name" value="PInositol-4-P-4/5-kinase_core"/>
</dbReference>
<keyword evidence="17" id="KW-1185">Reference proteome</keyword>
<dbReference type="CDD" id="cd03334">
    <property type="entry name" value="Fab1_TCP"/>
    <property type="match status" value="1"/>
</dbReference>
<dbReference type="EC" id="2.7.1.150" evidence="2"/>
<dbReference type="SMART" id="SM00064">
    <property type="entry name" value="FYVE"/>
    <property type="match status" value="1"/>
</dbReference>
<feature type="region of interest" description="Disordered" evidence="13">
    <location>
        <begin position="341"/>
        <end position="467"/>
    </location>
</feature>
<dbReference type="InterPro" id="IPR013083">
    <property type="entry name" value="Znf_RING/FYVE/PHD"/>
</dbReference>
<evidence type="ECO:0000256" key="2">
    <source>
        <dbReference type="ARBA" id="ARBA00012009"/>
    </source>
</evidence>
<keyword evidence="6 11" id="KW-0863">Zinc-finger</keyword>
<evidence type="ECO:0000313" key="17">
    <source>
        <dbReference type="Proteomes" id="UP000249464"/>
    </source>
</evidence>
<dbReference type="GO" id="GO:0005524">
    <property type="term" value="F:ATP binding"/>
    <property type="evidence" value="ECO:0007669"/>
    <property type="project" value="UniProtKB-UniRule"/>
</dbReference>
<dbReference type="GO" id="GO:0000285">
    <property type="term" value="F:1-phosphatidylinositol-3-phosphate 5-kinase activity"/>
    <property type="evidence" value="ECO:0007669"/>
    <property type="project" value="UniProtKB-EC"/>
</dbReference>
<feature type="compositionally biased region" description="Polar residues" evidence="13">
    <location>
        <begin position="2090"/>
        <end position="2108"/>
    </location>
</feature>
<dbReference type="InterPro" id="IPR002423">
    <property type="entry name" value="Cpn60/GroEL/TCP-1"/>
</dbReference>
<dbReference type="CDD" id="cd17300">
    <property type="entry name" value="PIPKc_PIKfyve"/>
    <property type="match status" value="1"/>
</dbReference>
<dbReference type="Pfam" id="PF01363">
    <property type="entry name" value="FYVE"/>
    <property type="match status" value="1"/>
</dbReference>
<evidence type="ECO:0000256" key="10">
    <source>
        <dbReference type="ARBA" id="ARBA00075294"/>
    </source>
</evidence>
<comment type="catalytic activity">
    <reaction evidence="1">
        <text>a 1,2-diacyl-sn-glycero-3-phospho-(1D-myo-inositol-3-phosphate) + ATP = a 1,2-diacyl-sn-glycero-3-phospho-(1D-myo-inositol-3,5-bisphosphate) + ADP + H(+)</text>
        <dbReference type="Rhea" id="RHEA:13609"/>
        <dbReference type="ChEBI" id="CHEBI:15378"/>
        <dbReference type="ChEBI" id="CHEBI:30616"/>
        <dbReference type="ChEBI" id="CHEBI:57923"/>
        <dbReference type="ChEBI" id="CHEBI:58088"/>
        <dbReference type="ChEBI" id="CHEBI:456216"/>
        <dbReference type="EC" id="2.7.1.150"/>
    </reaction>
</comment>